<dbReference type="Gene3D" id="1.10.238.10">
    <property type="entry name" value="EF-hand"/>
    <property type="match status" value="1"/>
</dbReference>
<sequence length="139" mass="15448">VGIENEVSLTDSARLSLVRVQEVLQSIFEFYASATALQEPRLTNAKFTRIVMDAALVDEKLTPAKVDVTFSRVCGNSPHMMLPQFRDAMVRLAAIKYPQLSRTEAVLQIFKNLATFQGQTKDVFSELDDAVLSLLGIAR</sequence>
<dbReference type="InterPro" id="IPR008907">
    <property type="entry name" value="TPP/p25"/>
</dbReference>
<dbReference type="SUPFAM" id="SSF47473">
    <property type="entry name" value="EF-hand"/>
    <property type="match status" value="1"/>
</dbReference>
<dbReference type="EMBL" id="CAXAMN010022917">
    <property type="protein sequence ID" value="CAK9073788.1"/>
    <property type="molecule type" value="Genomic_DNA"/>
</dbReference>
<dbReference type="Pfam" id="PF05517">
    <property type="entry name" value="p25-alpha"/>
    <property type="match status" value="1"/>
</dbReference>
<keyword evidence="3" id="KW-1185">Reference proteome</keyword>
<feature type="non-terminal residue" evidence="2">
    <location>
        <position position="139"/>
    </location>
</feature>
<evidence type="ECO:0000313" key="3">
    <source>
        <dbReference type="Proteomes" id="UP001642484"/>
    </source>
</evidence>
<accession>A0ABP0PDU0</accession>
<proteinExistence type="inferred from homology"/>
<dbReference type="PANTHER" id="PTHR12932:SF9">
    <property type="entry name" value="TUBULIN POLYMERIZATION-PROMOTING PROTEIN HOMOLOG"/>
    <property type="match status" value="1"/>
</dbReference>
<comment type="caution">
    <text evidence="2">The sequence shown here is derived from an EMBL/GenBank/DDBJ whole genome shotgun (WGS) entry which is preliminary data.</text>
</comment>
<gene>
    <name evidence="2" type="ORF">CCMP2556_LOCUS36357</name>
</gene>
<evidence type="ECO:0000256" key="1">
    <source>
        <dbReference type="ARBA" id="ARBA00010994"/>
    </source>
</evidence>
<organism evidence="2 3">
    <name type="scientific">Durusdinium trenchii</name>
    <dbReference type="NCBI Taxonomy" id="1381693"/>
    <lineage>
        <taxon>Eukaryota</taxon>
        <taxon>Sar</taxon>
        <taxon>Alveolata</taxon>
        <taxon>Dinophyceae</taxon>
        <taxon>Suessiales</taxon>
        <taxon>Symbiodiniaceae</taxon>
        <taxon>Durusdinium</taxon>
    </lineage>
</organism>
<dbReference type="Proteomes" id="UP001642484">
    <property type="component" value="Unassembled WGS sequence"/>
</dbReference>
<feature type="non-terminal residue" evidence="2">
    <location>
        <position position="1"/>
    </location>
</feature>
<dbReference type="InterPro" id="IPR011992">
    <property type="entry name" value="EF-hand-dom_pair"/>
</dbReference>
<evidence type="ECO:0000313" key="2">
    <source>
        <dbReference type="EMBL" id="CAK9073788.1"/>
    </source>
</evidence>
<dbReference type="PANTHER" id="PTHR12932">
    <property type="entry name" value="P25 ALPHA-RELATED"/>
    <property type="match status" value="1"/>
</dbReference>
<protein>
    <submittedName>
        <fullName evidence="2">Uncharacterized protein</fullName>
    </submittedName>
</protein>
<name>A0ABP0PDU0_9DINO</name>
<comment type="similarity">
    <text evidence="1">Belongs to the TPPP family.</text>
</comment>
<reference evidence="2 3" key="1">
    <citation type="submission" date="2024-02" db="EMBL/GenBank/DDBJ databases">
        <authorList>
            <person name="Chen Y."/>
            <person name="Shah S."/>
            <person name="Dougan E. K."/>
            <person name="Thang M."/>
            <person name="Chan C."/>
        </authorList>
    </citation>
    <scope>NUCLEOTIDE SEQUENCE [LARGE SCALE GENOMIC DNA]</scope>
</reference>